<evidence type="ECO:0000256" key="4">
    <source>
        <dbReference type="RuleBase" id="RU003682"/>
    </source>
</evidence>
<evidence type="ECO:0000259" key="5">
    <source>
        <dbReference type="PROSITE" id="PS51471"/>
    </source>
</evidence>
<keyword evidence="4" id="KW-0560">Oxidoreductase</keyword>
<dbReference type="EMBL" id="CM026421">
    <property type="protein sequence ID" value="KAG0593282.1"/>
    <property type="molecule type" value="Genomic_DNA"/>
</dbReference>
<name>A0A8T0JDX4_CERPU</name>
<dbReference type="AlphaFoldDB" id="A0A8T0JDX4"/>
<proteinExistence type="inferred from homology"/>
<evidence type="ECO:0000313" key="7">
    <source>
        <dbReference type="Proteomes" id="UP000822688"/>
    </source>
</evidence>
<keyword evidence="2 4" id="KW-0479">Metal-binding</keyword>
<organism evidence="6 7">
    <name type="scientific">Ceratodon purpureus</name>
    <name type="common">Fire moss</name>
    <name type="synonym">Dicranum purpureum</name>
    <dbReference type="NCBI Taxonomy" id="3225"/>
    <lineage>
        <taxon>Eukaryota</taxon>
        <taxon>Viridiplantae</taxon>
        <taxon>Streptophyta</taxon>
        <taxon>Embryophyta</taxon>
        <taxon>Bryophyta</taxon>
        <taxon>Bryophytina</taxon>
        <taxon>Bryopsida</taxon>
        <taxon>Dicranidae</taxon>
        <taxon>Pseudoditrichales</taxon>
        <taxon>Ditrichaceae</taxon>
        <taxon>Ceratodon</taxon>
    </lineage>
</organism>
<keyword evidence="3 4" id="KW-0408">Iron</keyword>
<evidence type="ECO:0000256" key="3">
    <source>
        <dbReference type="ARBA" id="ARBA00023004"/>
    </source>
</evidence>
<dbReference type="PRINTS" id="PR00682">
    <property type="entry name" value="IPNSYNTHASE"/>
</dbReference>
<feature type="domain" description="Fe2OG dioxygenase" evidence="5">
    <location>
        <begin position="213"/>
        <end position="311"/>
    </location>
</feature>
<keyword evidence="7" id="KW-1185">Reference proteome</keyword>
<evidence type="ECO:0000313" key="6">
    <source>
        <dbReference type="EMBL" id="KAG0593282.1"/>
    </source>
</evidence>
<dbReference type="PANTHER" id="PTHR47991">
    <property type="entry name" value="OXOGLUTARATE/IRON-DEPENDENT DIOXYGENASE"/>
    <property type="match status" value="1"/>
</dbReference>
<dbReference type="SUPFAM" id="SSF51197">
    <property type="entry name" value="Clavaminate synthase-like"/>
    <property type="match status" value="1"/>
</dbReference>
<dbReference type="InterPro" id="IPR050295">
    <property type="entry name" value="Plant_2OG-oxidoreductases"/>
</dbReference>
<comment type="similarity">
    <text evidence="1 4">Belongs to the iron/ascorbate-dependent oxidoreductase family.</text>
</comment>
<dbReference type="Gene3D" id="2.60.120.330">
    <property type="entry name" value="B-lactam Antibiotic, Isopenicillin N Synthase, Chain"/>
    <property type="match status" value="1"/>
</dbReference>
<evidence type="ECO:0000256" key="2">
    <source>
        <dbReference type="ARBA" id="ARBA00022723"/>
    </source>
</evidence>
<dbReference type="PROSITE" id="PS51471">
    <property type="entry name" value="FE2OG_OXY"/>
    <property type="match status" value="1"/>
</dbReference>
<dbReference type="InterPro" id="IPR044861">
    <property type="entry name" value="IPNS-like_FE2OG_OXY"/>
</dbReference>
<reference evidence="6" key="1">
    <citation type="submission" date="2020-06" db="EMBL/GenBank/DDBJ databases">
        <title>WGS assembly of Ceratodon purpureus strain R40.</title>
        <authorList>
            <person name="Carey S.B."/>
            <person name="Jenkins J."/>
            <person name="Shu S."/>
            <person name="Lovell J.T."/>
            <person name="Sreedasyam A."/>
            <person name="Maumus F."/>
            <person name="Tiley G.P."/>
            <person name="Fernandez-Pozo N."/>
            <person name="Barry K."/>
            <person name="Chen C."/>
            <person name="Wang M."/>
            <person name="Lipzen A."/>
            <person name="Daum C."/>
            <person name="Saski C.A."/>
            <person name="Payton A.C."/>
            <person name="Mcbreen J.C."/>
            <person name="Conrad R.E."/>
            <person name="Kollar L.M."/>
            <person name="Olsson S."/>
            <person name="Huttunen S."/>
            <person name="Landis J.B."/>
            <person name="Wickett N.J."/>
            <person name="Johnson M.G."/>
            <person name="Rensing S.A."/>
            <person name="Grimwood J."/>
            <person name="Schmutz J."/>
            <person name="Mcdaniel S.F."/>
        </authorList>
    </citation>
    <scope>NUCLEOTIDE SEQUENCE</scope>
    <source>
        <strain evidence="6">R40</strain>
    </source>
</reference>
<accession>A0A8T0JDX4</accession>
<protein>
    <recommendedName>
        <fullName evidence="5">Fe2OG dioxygenase domain-containing protein</fullName>
    </recommendedName>
</protein>
<dbReference type="GO" id="GO:0016491">
    <property type="term" value="F:oxidoreductase activity"/>
    <property type="evidence" value="ECO:0007669"/>
    <property type="project" value="UniProtKB-KW"/>
</dbReference>
<gene>
    <name evidence="6" type="ORF">KC19_1G318200</name>
</gene>
<comment type="caution">
    <text evidence="6">The sequence shown here is derived from an EMBL/GenBank/DDBJ whole genome shotgun (WGS) entry which is preliminary data.</text>
</comment>
<dbReference type="InterPro" id="IPR005123">
    <property type="entry name" value="Oxoglu/Fe-dep_dioxygenase_dom"/>
</dbReference>
<dbReference type="InterPro" id="IPR026992">
    <property type="entry name" value="DIOX_N"/>
</dbReference>
<dbReference type="Pfam" id="PF14226">
    <property type="entry name" value="DIOX_N"/>
    <property type="match status" value="1"/>
</dbReference>
<dbReference type="GO" id="GO:0046872">
    <property type="term" value="F:metal ion binding"/>
    <property type="evidence" value="ECO:0007669"/>
    <property type="project" value="UniProtKB-KW"/>
</dbReference>
<dbReference type="Proteomes" id="UP000822688">
    <property type="component" value="Chromosome 1"/>
</dbReference>
<dbReference type="InterPro" id="IPR027443">
    <property type="entry name" value="IPNS-like_sf"/>
</dbReference>
<sequence>MGVPDEHPELFEGLTRVQHMVEKGVMDHVPESFIQPPHMRSAARSLDLDLQIPVIDMALLTRDSQGKKQVLADITRACEQYGFFQVINHGVPESLMDAAMAMAKKFFALSAEEKEVYKHQAASGAVGYGRIFEEYRKPDEVKEWLDRLTLDLSSARDPSQSWLVINNPPGFQEMYDEYGKAVYELHKKLLGIISEELGQAPDFLYSKLGGEKAFMRTMFNYYPPCPQPELVMGSAPHADACALTILQQQVPGLQLLHDGIWVPVPTSFDHAFVVNIGDSLQIISNGRFKSVLHRAVVHNTSRISIPNFLAPGVDILMQPAVEMCDPITNPPIYKGVTLSDFLKFVIAEGYGRSESRAVEHFRL</sequence>
<dbReference type="EMBL" id="CM026421">
    <property type="protein sequence ID" value="KAG0593283.1"/>
    <property type="molecule type" value="Genomic_DNA"/>
</dbReference>
<evidence type="ECO:0000256" key="1">
    <source>
        <dbReference type="ARBA" id="ARBA00008056"/>
    </source>
</evidence>
<dbReference type="Pfam" id="PF03171">
    <property type="entry name" value="2OG-FeII_Oxy"/>
    <property type="match status" value="1"/>
</dbReference>